<evidence type="ECO:0000256" key="5">
    <source>
        <dbReference type="ARBA" id="ARBA00023012"/>
    </source>
</evidence>
<evidence type="ECO:0000259" key="12">
    <source>
        <dbReference type="PROSITE" id="PS50110"/>
    </source>
</evidence>
<comment type="subcellular location">
    <subcellularLocation>
        <location evidence="1">Cytoplasm</location>
    </subcellularLocation>
</comment>
<feature type="domain" description="Response regulatory" evidence="12">
    <location>
        <begin position="3"/>
        <end position="119"/>
    </location>
</feature>
<dbReference type="InterPro" id="IPR001789">
    <property type="entry name" value="Sig_transdc_resp-reg_receiver"/>
</dbReference>
<dbReference type="OrthoDB" id="2990361at2"/>
<dbReference type="PROSITE" id="PS01124">
    <property type="entry name" value="HTH_ARAC_FAMILY_2"/>
    <property type="match status" value="1"/>
</dbReference>
<evidence type="ECO:0000256" key="3">
    <source>
        <dbReference type="ARBA" id="ARBA00022490"/>
    </source>
</evidence>
<dbReference type="AlphaFoldDB" id="A0A1I0MU89"/>
<dbReference type="PANTHER" id="PTHR42713:SF3">
    <property type="entry name" value="TRANSCRIPTIONAL REGULATORY PROTEIN HPTR"/>
    <property type="match status" value="1"/>
</dbReference>
<evidence type="ECO:0000259" key="11">
    <source>
        <dbReference type="PROSITE" id="PS01124"/>
    </source>
</evidence>
<evidence type="ECO:0000256" key="8">
    <source>
        <dbReference type="ARBA" id="ARBA00023163"/>
    </source>
</evidence>
<evidence type="ECO:0000256" key="9">
    <source>
        <dbReference type="ARBA" id="ARBA00024867"/>
    </source>
</evidence>
<dbReference type="CDD" id="cd17536">
    <property type="entry name" value="REC_YesN-like"/>
    <property type="match status" value="1"/>
</dbReference>
<organism evidence="13 14">
    <name type="scientific">[Clostridium] fimetarium</name>
    <dbReference type="NCBI Taxonomy" id="99656"/>
    <lineage>
        <taxon>Bacteria</taxon>
        <taxon>Bacillati</taxon>
        <taxon>Bacillota</taxon>
        <taxon>Clostridia</taxon>
        <taxon>Lachnospirales</taxon>
        <taxon>Lachnospiraceae</taxon>
    </lineage>
</organism>
<dbReference type="SUPFAM" id="SSF46689">
    <property type="entry name" value="Homeodomain-like"/>
    <property type="match status" value="2"/>
</dbReference>
<name>A0A1I0MU89_9FIRM</name>
<dbReference type="Gene3D" id="1.10.10.60">
    <property type="entry name" value="Homeodomain-like"/>
    <property type="match status" value="2"/>
</dbReference>
<evidence type="ECO:0000313" key="14">
    <source>
        <dbReference type="Proteomes" id="UP000199701"/>
    </source>
</evidence>
<dbReference type="GO" id="GO:0005737">
    <property type="term" value="C:cytoplasm"/>
    <property type="evidence" value="ECO:0007669"/>
    <property type="project" value="UniProtKB-SubCell"/>
</dbReference>
<gene>
    <name evidence="13" type="ORF">SAMN05421659_102153</name>
</gene>
<evidence type="ECO:0000313" key="13">
    <source>
        <dbReference type="EMBL" id="SEV92284.1"/>
    </source>
</evidence>
<dbReference type="EMBL" id="FOJI01000002">
    <property type="protein sequence ID" value="SEV92284.1"/>
    <property type="molecule type" value="Genomic_DNA"/>
</dbReference>
<dbReference type="Proteomes" id="UP000199701">
    <property type="component" value="Unassembled WGS sequence"/>
</dbReference>
<accession>A0A1I0MU89</accession>
<evidence type="ECO:0000256" key="1">
    <source>
        <dbReference type="ARBA" id="ARBA00004496"/>
    </source>
</evidence>
<reference evidence="13 14" key="1">
    <citation type="submission" date="2016-10" db="EMBL/GenBank/DDBJ databases">
        <authorList>
            <person name="de Groot N.N."/>
        </authorList>
    </citation>
    <scope>NUCLEOTIDE SEQUENCE [LARGE SCALE GENOMIC DNA]</scope>
    <source>
        <strain evidence="13 14">DSM 9179</strain>
    </source>
</reference>
<dbReference type="InterPro" id="IPR018060">
    <property type="entry name" value="HTH_AraC"/>
</dbReference>
<dbReference type="Pfam" id="PF00072">
    <property type="entry name" value="Response_reg"/>
    <property type="match status" value="1"/>
</dbReference>
<feature type="domain" description="HTH araC/xylS-type" evidence="11">
    <location>
        <begin position="404"/>
        <end position="502"/>
    </location>
</feature>
<protein>
    <recommendedName>
        <fullName evidence="2">Stage 0 sporulation protein A homolog</fullName>
    </recommendedName>
</protein>
<dbReference type="InterPro" id="IPR009057">
    <property type="entry name" value="Homeodomain-like_sf"/>
</dbReference>
<dbReference type="Pfam" id="PF12833">
    <property type="entry name" value="HTH_18"/>
    <property type="match status" value="1"/>
</dbReference>
<dbReference type="InterPro" id="IPR020449">
    <property type="entry name" value="Tscrpt_reg_AraC-type_HTH"/>
</dbReference>
<dbReference type="SMART" id="SM00448">
    <property type="entry name" value="REC"/>
    <property type="match status" value="1"/>
</dbReference>
<dbReference type="SMART" id="SM00342">
    <property type="entry name" value="HTH_ARAC"/>
    <property type="match status" value="1"/>
</dbReference>
<evidence type="ECO:0000256" key="10">
    <source>
        <dbReference type="PROSITE-ProRule" id="PRU00169"/>
    </source>
</evidence>
<evidence type="ECO:0000256" key="4">
    <source>
        <dbReference type="ARBA" id="ARBA00022553"/>
    </source>
</evidence>
<feature type="modified residue" description="4-aspartylphosphate" evidence="10">
    <location>
        <position position="54"/>
    </location>
</feature>
<dbReference type="PRINTS" id="PR00032">
    <property type="entry name" value="HTHARAC"/>
</dbReference>
<evidence type="ECO:0000256" key="6">
    <source>
        <dbReference type="ARBA" id="ARBA00023015"/>
    </source>
</evidence>
<dbReference type="InterPro" id="IPR011006">
    <property type="entry name" value="CheY-like_superfamily"/>
</dbReference>
<keyword evidence="5" id="KW-0902">Two-component regulatory system</keyword>
<sequence length="504" mass="59319">MYNILVVDDEKIERNGIIFLVKKMGFDLSVYEASNGLEALEALKERDFDILLTDVKMPFMDGIELITNAITFCDDMKIIIFSGYNEFEYAKLAVKLGVSDYILKPVDPDEFKNTLNKVIREIDDLQLEKEIKIESSEYTKEHLLYSLLNGANAENVQKKCARLLGENIWNLYNRMLLLEFNYDVFGKNIIDFQSEVMDKFKFHFQYLNLNQQQSILLLDGAKNTDVRLIAENIHDIMDELYHEKCYIAVSEVIKDYANLSKYLEDLDALMENRFYQVDNYIFMEEVYSEAPVIVQIDDDILMKKLKQDIKMKDIVGMRIHFDCLCNKYRSKTNFSHIYIKFIFSNLLKDFYDAMPDMNEEFNGEIDRLYKSVDFSCIMEIVDKHIERLEKAFLINPVSTHKEIEIVKKNIYEHYNEEIGVDQLAQMVYLTPSYLSSIFKKETGQNLNKFIKQYRMEKAKQMLENTMKKIVNISKEVGYPNVSYFCQSFREYFGVSPEKFRSNGG</sequence>
<keyword evidence="3" id="KW-0963">Cytoplasm</keyword>
<dbReference type="Gene3D" id="3.40.50.2300">
    <property type="match status" value="1"/>
</dbReference>
<keyword evidence="14" id="KW-1185">Reference proteome</keyword>
<dbReference type="GO" id="GO:0000160">
    <property type="term" value="P:phosphorelay signal transduction system"/>
    <property type="evidence" value="ECO:0007669"/>
    <property type="project" value="UniProtKB-KW"/>
</dbReference>
<dbReference type="GO" id="GO:0003700">
    <property type="term" value="F:DNA-binding transcription factor activity"/>
    <property type="evidence" value="ECO:0007669"/>
    <property type="project" value="InterPro"/>
</dbReference>
<dbReference type="RefSeq" id="WP_092450514.1">
    <property type="nucleotide sequence ID" value="NZ_FOJI01000002.1"/>
</dbReference>
<dbReference type="GO" id="GO:0043565">
    <property type="term" value="F:sequence-specific DNA binding"/>
    <property type="evidence" value="ECO:0007669"/>
    <property type="project" value="InterPro"/>
</dbReference>
<dbReference type="PROSITE" id="PS50110">
    <property type="entry name" value="RESPONSE_REGULATORY"/>
    <property type="match status" value="1"/>
</dbReference>
<comment type="function">
    <text evidence="9">May play the central regulatory role in sporulation. It may be an element of the effector pathway responsible for the activation of sporulation genes in response to nutritional stress. Spo0A may act in concert with spo0H (a sigma factor) to control the expression of some genes that are critical to the sporulation process.</text>
</comment>
<proteinExistence type="predicted"/>
<keyword evidence="8" id="KW-0804">Transcription</keyword>
<keyword evidence="6" id="KW-0805">Transcription regulation</keyword>
<evidence type="ECO:0000256" key="7">
    <source>
        <dbReference type="ARBA" id="ARBA00023125"/>
    </source>
</evidence>
<dbReference type="SUPFAM" id="SSF52172">
    <property type="entry name" value="CheY-like"/>
    <property type="match status" value="1"/>
</dbReference>
<dbReference type="STRING" id="99656.SAMN05421659_102153"/>
<keyword evidence="7" id="KW-0238">DNA-binding</keyword>
<dbReference type="InterPro" id="IPR051552">
    <property type="entry name" value="HptR"/>
</dbReference>
<evidence type="ECO:0000256" key="2">
    <source>
        <dbReference type="ARBA" id="ARBA00018672"/>
    </source>
</evidence>
<keyword evidence="4 10" id="KW-0597">Phosphoprotein</keyword>
<dbReference type="PANTHER" id="PTHR42713">
    <property type="entry name" value="HISTIDINE KINASE-RELATED"/>
    <property type="match status" value="1"/>
</dbReference>